<reference evidence="1 2" key="1">
    <citation type="submission" date="2018-10" db="EMBL/GenBank/DDBJ databases">
        <title>The complete genome of Acinetobacter wuhouensis strain WCHAW010062.</title>
        <authorList>
            <person name="Hu Y."/>
            <person name="Long H."/>
            <person name="Feng Y."/>
            <person name="Zong Z."/>
        </authorList>
    </citation>
    <scope>NUCLEOTIDE SEQUENCE [LARGE SCALE GENOMIC DNA]</scope>
    <source>
        <strain evidence="1 2">WCHAW010062</strain>
    </source>
</reference>
<dbReference type="AlphaFoldDB" id="A0A3G2T2A9"/>
<evidence type="ECO:0000313" key="2">
    <source>
        <dbReference type="Proteomes" id="UP000279962"/>
    </source>
</evidence>
<proteinExistence type="predicted"/>
<protein>
    <submittedName>
        <fullName evidence="1">Uncharacterized protein</fullName>
    </submittedName>
</protein>
<organism evidence="1 2">
    <name type="scientific">Acinetobacter wuhouensis</name>
    <dbReference type="NCBI Taxonomy" id="1879050"/>
    <lineage>
        <taxon>Bacteria</taxon>
        <taxon>Pseudomonadati</taxon>
        <taxon>Pseudomonadota</taxon>
        <taxon>Gammaproteobacteria</taxon>
        <taxon>Moraxellales</taxon>
        <taxon>Moraxellaceae</taxon>
        <taxon>Acinetobacter</taxon>
    </lineage>
</organism>
<dbReference type="RefSeq" id="WP_087551923.1">
    <property type="nucleotide sequence ID" value="NZ_CP033133.1"/>
</dbReference>
<dbReference type="Proteomes" id="UP000279962">
    <property type="component" value="Chromosome"/>
</dbReference>
<sequence length="85" mass="9638">MSTFTVMKTTLREEATIPMLAVDAFAQSFVQATHSTVKVTYAQNQQLIEQLNGQIHIVKDLSDAYVDPKLKRSVLKRKKKQEVMA</sequence>
<accession>A0A3G2T2A9</accession>
<evidence type="ECO:0000313" key="1">
    <source>
        <dbReference type="EMBL" id="AYO54324.1"/>
    </source>
</evidence>
<gene>
    <name evidence="1" type="ORF">CDG68_12040</name>
</gene>
<dbReference type="EMBL" id="CP033133">
    <property type="protein sequence ID" value="AYO54324.1"/>
    <property type="molecule type" value="Genomic_DNA"/>
</dbReference>
<name>A0A3G2T2A9_9GAMM</name>